<dbReference type="CDD" id="cd02440">
    <property type="entry name" value="AdoMet_MTases"/>
    <property type="match status" value="1"/>
</dbReference>
<feature type="domain" description="PG-1098 ferredoxin-like" evidence="2">
    <location>
        <begin position="279"/>
        <end position="322"/>
    </location>
</feature>
<dbReference type="Proteomes" id="UP000033035">
    <property type="component" value="Unassembled WGS sequence"/>
</dbReference>
<gene>
    <name evidence="3" type="ORF">HMPREF1536_05235</name>
</gene>
<organism evidence="3 4">
    <name type="scientific">Parabacteroides gordonii MS-1 = DSM 23371</name>
    <dbReference type="NCBI Taxonomy" id="1203610"/>
    <lineage>
        <taxon>Bacteria</taxon>
        <taxon>Pseudomonadati</taxon>
        <taxon>Bacteroidota</taxon>
        <taxon>Bacteroidia</taxon>
        <taxon>Bacteroidales</taxon>
        <taxon>Tannerellaceae</taxon>
        <taxon>Parabacteroides</taxon>
    </lineage>
</organism>
<proteinExistence type="predicted"/>
<feature type="domain" description="THUMP-like" evidence="1">
    <location>
        <begin position="323"/>
        <end position="394"/>
    </location>
</feature>
<dbReference type="HOGENOM" id="CLU_038123_0_0_10"/>
<dbReference type="PANTHER" id="PTHR14741">
    <property type="entry name" value="S-ADENOSYLMETHIONINE-DEPENDENT METHYLTRANSFERASE RELATED"/>
    <property type="match status" value="1"/>
</dbReference>
<dbReference type="SUPFAM" id="SSF53335">
    <property type="entry name" value="S-adenosyl-L-methionine-dependent methyltransferases"/>
    <property type="match status" value="1"/>
</dbReference>
<comment type="caution">
    <text evidence="3">The sequence shown here is derived from an EMBL/GenBank/DDBJ whole genome shotgun (WGS) entry which is preliminary data.</text>
</comment>
<dbReference type="InterPro" id="IPR029063">
    <property type="entry name" value="SAM-dependent_MTases_sf"/>
</dbReference>
<dbReference type="Pfam" id="PF18096">
    <property type="entry name" value="Thump_like"/>
    <property type="match status" value="1"/>
</dbReference>
<name>A0A0F5IK94_9BACT</name>
<dbReference type="AlphaFoldDB" id="A0A0F5IK94"/>
<dbReference type="Pfam" id="PF22013">
    <property type="entry name" value="PG_1098_Fer"/>
    <property type="match status" value="1"/>
</dbReference>
<dbReference type="STRING" id="1203610.HMPREF1536_05235"/>
<evidence type="ECO:0000313" key="4">
    <source>
        <dbReference type="Proteomes" id="UP000033035"/>
    </source>
</evidence>
<evidence type="ECO:0000259" key="2">
    <source>
        <dbReference type="Pfam" id="PF22013"/>
    </source>
</evidence>
<dbReference type="InterPro" id="IPR041497">
    <property type="entry name" value="Thump-like"/>
</dbReference>
<dbReference type="RefSeq" id="WP_028727397.1">
    <property type="nucleotide sequence ID" value="NZ_AUAE01000014.1"/>
</dbReference>
<dbReference type="EMBL" id="AQHW01000030">
    <property type="protein sequence ID" value="KKB46004.1"/>
    <property type="molecule type" value="Genomic_DNA"/>
</dbReference>
<dbReference type="PANTHER" id="PTHR14741:SF32">
    <property type="entry name" value="TRIMETHYLGUANOSINE SYNTHASE"/>
    <property type="match status" value="1"/>
</dbReference>
<sequence length="395" mass="44266">MIQTDEFRLFVKEHAGDDLTRLLLSASRYPSVDIPFAVEQIAARRQIRDKLPLWYMNDALLFPSKISAEQCSSEQTALYKQRLVKEGDTLCDLTGGLGIDSYYFSRKARHVTYIERFPAYCEAARNNFSVLGADNITIIEGDSTSLATQLPEVDAFYIDPARRGEGNKRVFALSDCEPDLPALLPELFRHAPKVIAKLSPMADIRLTLDLLPGTTEVHVLSVKNECKELLFVVGREANVETPVIHCINYTSSGEEESFTFSLQDERNEDLRLGGQVKNYLYEPNASLLKAGAFKSVATAFALKKLHVSSHLYTSDVKLETFPGRSFVVEEVYPFTGKLCKGLVKTIPQANITVRNFPLPVEELRKRTKIADGGKVYLFATTLVNGDKILVKCHKF</sequence>
<dbReference type="InterPro" id="IPR054168">
    <property type="entry name" value="PG_1098_Fer"/>
</dbReference>
<evidence type="ECO:0000313" key="3">
    <source>
        <dbReference type="EMBL" id="KKB46004.1"/>
    </source>
</evidence>
<reference evidence="3 4" key="1">
    <citation type="submission" date="2013-04" db="EMBL/GenBank/DDBJ databases">
        <title>The Genome Sequence of Parabacteroides gordonii DSM 23371.</title>
        <authorList>
            <consortium name="The Broad Institute Genomics Platform"/>
            <person name="Earl A."/>
            <person name="Ward D."/>
            <person name="Feldgarden M."/>
            <person name="Gevers D."/>
            <person name="Martens E."/>
            <person name="Sakamoto M."/>
            <person name="Benno Y."/>
            <person name="Suzuki N."/>
            <person name="Matsunaga N."/>
            <person name="Koshihara K."/>
            <person name="Seki M."/>
            <person name="Komiya H."/>
            <person name="Walker B."/>
            <person name="Young S."/>
            <person name="Zeng Q."/>
            <person name="Gargeya S."/>
            <person name="Fitzgerald M."/>
            <person name="Haas B."/>
            <person name="Abouelleil A."/>
            <person name="Allen A.W."/>
            <person name="Alvarado L."/>
            <person name="Arachchi H.M."/>
            <person name="Berlin A.M."/>
            <person name="Chapman S.B."/>
            <person name="Gainer-Dewar J."/>
            <person name="Goldberg J."/>
            <person name="Griggs A."/>
            <person name="Gujja S."/>
            <person name="Hansen M."/>
            <person name="Howarth C."/>
            <person name="Imamovic A."/>
            <person name="Ireland A."/>
            <person name="Larimer J."/>
            <person name="McCowan C."/>
            <person name="Murphy C."/>
            <person name="Pearson M."/>
            <person name="Poon T.W."/>
            <person name="Priest M."/>
            <person name="Roberts A."/>
            <person name="Saif S."/>
            <person name="Shea T."/>
            <person name="Sisk P."/>
            <person name="Sykes S."/>
            <person name="Wortman J."/>
            <person name="Nusbaum C."/>
            <person name="Birren B."/>
        </authorList>
    </citation>
    <scope>NUCLEOTIDE SEQUENCE [LARGE SCALE GENOMIC DNA]</scope>
    <source>
        <strain evidence="3 4">MS-1</strain>
    </source>
</reference>
<protein>
    <submittedName>
        <fullName evidence="3">Uncharacterized protein</fullName>
    </submittedName>
</protein>
<keyword evidence="4" id="KW-1185">Reference proteome</keyword>
<dbReference type="PATRIC" id="fig|1203610.3.peg.5351"/>
<evidence type="ECO:0000259" key="1">
    <source>
        <dbReference type="Pfam" id="PF18096"/>
    </source>
</evidence>
<dbReference type="Gene3D" id="1.10.10.1110">
    <property type="entry name" value="Methyltransferase PG1098, N-terminal domain"/>
    <property type="match status" value="1"/>
</dbReference>
<accession>A0A0F5IK94</accession>
<dbReference type="Gene3D" id="3.40.50.150">
    <property type="entry name" value="Vaccinia Virus protein VP39"/>
    <property type="match status" value="1"/>
</dbReference>